<keyword evidence="4" id="KW-1185">Reference proteome</keyword>
<reference evidence="3 4" key="1">
    <citation type="submission" date="2018-11" db="EMBL/GenBank/DDBJ databases">
        <authorList>
            <consortium name="Pathogen Informatics"/>
        </authorList>
    </citation>
    <scope>NUCLEOTIDE SEQUENCE [LARGE SCALE GENOMIC DNA]</scope>
</reference>
<dbReference type="Gene3D" id="3.40.33.10">
    <property type="entry name" value="CAP"/>
    <property type="match status" value="1"/>
</dbReference>
<dbReference type="CDD" id="cd05380">
    <property type="entry name" value="CAP_euk"/>
    <property type="match status" value="1"/>
</dbReference>
<name>A0A3P7J794_STRVU</name>
<proteinExistence type="predicted"/>
<evidence type="ECO:0000259" key="2">
    <source>
        <dbReference type="SMART" id="SM00198"/>
    </source>
</evidence>
<dbReference type="InterPro" id="IPR014044">
    <property type="entry name" value="CAP_dom"/>
</dbReference>
<gene>
    <name evidence="3" type="ORF">SVUK_LOCUS16169</name>
</gene>
<feature type="domain" description="SCP" evidence="2">
    <location>
        <begin position="31"/>
        <end position="189"/>
    </location>
</feature>
<dbReference type="InterPro" id="IPR035940">
    <property type="entry name" value="CAP_sf"/>
</dbReference>
<dbReference type="EMBL" id="UYYB01111672">
    <property type="protein sequence ID" value="VDM81171.1"/>
    <property type="molecule type" value="Genomic_DNA"/>
</dbReference>
<dbReference type="AlphaFoldDB" id="A0A3P7J794"/>
<sequence>MIALYLIQVIFLFTSVSSEAVCRNGKLNEREIEQGVLVPVNVARENLVKGKQPNGYTTNSYLPKGKYMMKMGWDCGLEEKAIAALNSLTEKKTNWCPGEHELPPAASDNTVFFVKARDDDYFDISEPVNSFMRPMFVNPMSREAIEADAVTYQGQRVIENYVNLARADATKIGCAWVRCSGRPRGVYSAYCLTNKAPLKKGDIIYQRGTGGCEMHDNECPVSSVCNATTSLCELSASHWHN</sequence>
<feature type="signal peptide" evidence="1">
    <location>
        <begin position="1"/>
        <end position="18"/>
    </location>
</feature>
<evidence type="ECO:0000313" key="4">
    <source>
        <dbReference type="Proteomes" id="UP000270094"/>
    </source>
</evidence>
<feature type="chain" id="PRO_5018318153" description="SCP domain-containing protein" evidence="1">
    <location>
        <begin position="19"/>
        <end position="241"/>
    </location>
</feature>
<evidence type="ECO:0000256" key="1">
    <source>
        <dbReference type="SAM" id="SignalP"/>
    </source>
</evidence>
<dbReference type="Proteomes" id="UP000270094">
    <property type="component" value="Unassembled WGS sequence"/>
</dbReference>
<dbReference type="Pfam" id="PF00188">
    <property type="entry name" value="CAP"/>
    <property type="match status" value="1"/>
</dbReference>
<dbReference type="SUPFAM" id="SSF55797">
    <property type="entry name" value="PR-1-like"/>
    <property type="match status" value="1"/>
</dbReference>
<accession>A0A3P7J794</accession>
<evidence type="ECO:0000313" key="3">
    <source>
        <dbReference type="EMBL" id="VDM81171.1"/>
    </source>
</evidence>
<organism evidence="3 4">
    <name type="scientific">Strongylus vulgaris</name>
    <name type="common">Blood worm</name>
    <dbReference type="NCBI Taxonomy" id="40348"/>
    <lineage>
        <taxon>Eukaryota</taxon>
        <taxon>Metazoa</taxon>
        <taxon>Ecdysozoa</taxon>
        <taxon>Nematoda</taxon>
        <taxon>Chromadorea</taxon>
        <taxon>Rhabditida</taxon>
        <taxon>Rhabditina</taxon>
        <taxon>Rhabditomorpha</taxon>
        <taxon>Strongyloidea</taxon>
        <taxon>Strongylidae</taxon>
        <taxon>Strongylus</taxon>
    </lineage>
</organism>
<dbReference type="SMART" id="SM00198">
    <property type="entry name" value="SCP"/>
    <property type="match status" value="1"/>
</dbReference>
<keyword evidence="1" id="KW-0732">Signal</keyword>
<dbReference type="OrthoDB" id="5904285at2759"/>
<protein>
    <recommendedName>
        <fullName evidence="2">SCP domain-containing protein</fullName>
    </recommendedName>
</protein>